<dbReference type="InterPro" id="IPR058389">
    <property type="entry name" value="DUF8076"/>
</dbReference>
<sequence>MAGPGQIPGRYNIIVEGEYNVFDHQMPVEEFIKRLKDDDVPDKVSVVGLGDAFEDGDVADELARAMDRRANDLEYQSPTVQFVVEGSFHRSGKTYDLRYNDALHSLQQVFGPQLERKEEGDWLVAPF</sequence>
<evidence type="ECO:0000259" key="1">
    <source>
        <dbReference type="Pfam" id="PF26277"/>
    </source>
</evidence>
<dbReference type="Pfam" id="PF26277">
    <property type="entry name" value="DUF8076"/>
    <property type="match status" value="1"/>
</dbReference>
<protein>
    <recommendedName>
        <fullName evidence="1">DUF8076 domain-containing protein</fullName>
    </recommendedName>
</protein>
<evidence type="ECO:0000313" key="2">
    <source>
        <dbReference type="EMBL" id="SEH41811.1"/>
    </source>
</evidence>
<keyword evidence="3" id="KW-1185">Reference proteome</keyword>
<proteinExistence type="predicted"/>
<organism evidence="2 3">
    <name type="scientific">Halopenitus malekzadehii</name>
    <dbReference type="NCBI Taxonomy" id="1267564"/>
    <lineage>
        <taxon>Archaea</taxon>
        <taxon>Methanobacteriati</taxon>
        <taxon>Methanobacteriota</taxon>
        <taxon>Stenosarchaea group</taxon>
        <taxon>Halobacteria</taxon>
        <taxon>Halobacteriales</taxon>
        <taxon>Haloferacaceae</taxon>
        <taxon>Halopenitus</taxon>
    </lineage>
</organism>
<dbReference type="Proteomes" id="UP000199215">
    <property type="component" value="Unassembled WGS sequence"/>
</dbReference>
<dbReference type="RefSeq" id="WP_092814629.1">
    <property type="nucleotide sequence ID" value="NZ_FNWU01000001.1"/>
</dbReference>
<name>A0A1H6I6D3_9EURY</name>
<reference evidence="2 3" key="1">
    <citation type="submission" date="2016-10" db="EMBL/GenBank/DDBJ databases">
        <authorList>
            <person name="de Groot N.N."/>
        </authorList>
    </citation>
    <scope>NUCLEOTIDE SEQUENCE [LARGE SCALE GENOMIC DNA]</scope>
    <source>
        <strain evidence="2 3">IBRC-M10418</strain>
    </source>
</reference>
<accession>A0A1H6I6D3</accession>
<dbReference type="EMBL" id="FNWU01000001">
    <property type="protein sequence ID" value="SEH41811.1"/>
    <property type="molecule type" value="Genomic_DNA"/>
</dbReference>
<evidence type="ECO:0000313" key="3">
    <source>
        <dbReference type="Proteomes" id="UP000199215"/>
    </source>
</evidence>
<feature type="domain" description="DUF8076" evidence="1">
    <location>
        <begin position="7"/>
        <end position="127"/>
    </location>
</feature>
<dbReference type="OrthoDB" id="319780at2157"/>
<dbReference type="AlphaFoldDB" id="A0A1H6I6D3"/>
<gene>
    <name evidence="2" type="ORF">SAMN05192561_101831</name>
</gene>